<dbReference type="AlphaFoldDB" id="A0A9C7CJX3"/>
<dbReference type="KEGG" id="pyt:PKF023_15320"/>
<keyword evidence="1" id="KW-1133">Transmembrane helix</keyword>
<evidence type="ECO:0000313" key="2">
    <source>
        <dbReference type="EMBL" id="BDT77729.1"/>
    </source>
</evidence>
<feature type="transmembrane region" description="Helical" evidence="1">
    <location>
        <begin position="20"/>
        <end position="37"/>
    </location>
</feature>
<evidence type="ECO:0000313" key="4">
    <source>
        <dbReference type="Proteomes" id="UP001211204"/>
    </source>
</evidence>
<dbReference type="EMBL" id="AP026973">
    <property type="protein sequence ID" value="BDT77729.1"/>
    <property type="molecule type" value="Genomic_DNA"/>
</dbReference>
<keyword evidence="4" id="KW-1185">Reference proteome</keyword>
<dbReference type="OrthoDB" id="9091577at2"/>
<dbReference type="InterPro" id="IPR019253">
    <property type="entry name" value="DUF2244_TM"/>
</dbReference>
<accession>A0A9C7CJX3</accession>
<dbReference type="Proteomes" id="UP001211204">
    <property type="component" value="Chromosome"/>
</dbReference>
<protein>
    <recommendedName>
        <fullName evidence="5">DUF2244 domain-containing protein</fullName>
    </recommendedName>
</protein>
<gene>
    <name evidence="2" type="ORF">PKF023_15320</name>
    <name evidence="3" type="ORF">PKF032_14730</name>
</gene>
<organism evidence="2">
    <name type="scientific">Polynucleobacter yangtzensis</name>
    <dbReference type="NCBI Taxonomy" id="1743159"/>
    <lineage>
        <taxon>Bacteria</taxon>
        <taxon>Pseudomonadati</taxon>
        <taxon>Pseudomonadota</taxon>
        <taxon>Betaproteobacteria</taxon>
        <taxon>Burkholderiales</taxon>
        <taxon>Burkholderiaceae</taxon>
        <taxon>Polynucleobacter</taxon>
    </lineage>
</organism>
<dbReference type="EMBL" id="AP026974">
    <property type="protein sequence ID" value="BDT79585.1"/>
    <property type="molecule type" value="Genomic_DNA"/>
</dbReference>
<sequence>MKIWQMRRNCALTPKQLLQFYIVLVCLSFVVAIGFLLAGVWVIPIFTIVEIGAVTIGFLIYCRHALDSETIEIDGKRLIVKKFIGYKEKVYEFNTQWAKIETPLEDAKTFFISQSNLRVEIGQFIRQEQQLPLIASVRRHLG</sequence>
<evidence type="ECO:0000256" key="1">
    <source>
        <dbReference type="SAM" id="Phobius"/>
    </source>
</evidence>
<proteinExistence type="predicted"/>
<dbReference type="Proteomes" id="UP001211097">
    <property type="component" value="Chromosome"/>
</dbReference>
<keyword evidence="1" id="KW-0472">Membrane</keyword>
<dbReference type="Pfam" id="PF10003">
    <property type="entry name" value="DUF2244"/>
    <property type="match status" value="1"/>
</dbReference>
<feature type="transmembrane region" description="Helical" evidence="1">
    <location>
        <begin position="43"/>
        <end position="62"/>
    </location>
</feature>
<evidence type="ECO:0000313" key="3">
    <source>
        <dbReference type="EMBL" id="BDT79585.1"/>
    </source>
</evidence>
<reference evidence="2 4" key="1">
    <citation type="submission" date="2022-11" db="EMBL/GenBank/DDBJ databases">
        <title>Complete Genome Sequences of three Polynucleobacter sp. Subcluster PnecC Strains KF022, KF023, and KF032 Isolated from a Shallow Eutrophic Lake in Japan.</title>
        <authorList>
            <person name="Ogata Y."/>
            <person name="Watanabe K."/>
            <person name="Takemine S."/>
            <person name="Shindo C."/>
            <person name="Kurokawa R."/>
            <person name="Suda W."/>
        </authorList>
    </citation>
    <scope>NUCLEOTIDE SEQUENCE</scope>
    <source>
        <strain evidence="2">KF023</strain>
        <strain evidence="3 4">KF032</strain>
    </source>
</reference>
<dbReference type="RefSeq" id="WP_068324682.1">
    <property type="nucleotide sequence ID" value="NZ_AP026973.1"/>
</dbReference>
<name>A0A9C7CJX3_9BURK</name>
<keyword evidence="1" id="KW-0812">Transmembrane</keyword>
<evidence type="ECO:0008006" key="5">
    <source>
        <dbReference type="Google" id="ProtNLM"/>
    </source>
</evidence>